<organism evidence="5 6">
    <name type="scientific">Panicum virgatum</name>
    <name type="common">Blackwell switchgrass</name>
    <dbReference type="NCBI Taxonomy" id="38727"/>
    <lineage>
        <taxon>Eukaryota</taxon>
        <taxon>Viridiplantae</taxon>
        <taxon>Streptophyta</taxon>
        <taxon>Embryophyta</taxon>
        <taxon>Tracheophyta</taxon>
        <taxon>Spermatophyta</taxon>
        <taxon>Magnoliopsida</taxon>
        <taxon>Liliopsida</taxon>
        <taxon>Poales</taxon>
        <taxon>Poaceae</taxon>
        <taxon>PACMAD clade</taxon>
        <taxon>Panicoideae</taxon>
        <taxon>Panicodae</taxon>
        <taxon>Paniceae</taxon>
        <taxon>Panicinae</taxon>
        <taxon>Panicum</taxon>
        <taxon>Panicum sect. Hiantes</taxon>
    </lineage>
</organism>
<dbReference type="SUPFAM" id="SSF54001">
    <property type="entry name" value="Cysteine proteinases"/>
    <property type="match status" value="1"/>
</dbReference>
<dbReference type="EMBL" id="CM029047">
    <property type="protein sequence ID" value="KAG2583865.1"/>
    <property type="molecule type" value="Genomic_DNA"/>
</dbReference>
<evidence type="ECO:0000313" key="5">
    <source>
        <dbReference type="EMBL" id="KAG2583865.1"/>
    </source>
</evidence>
<dbReference type="Pfam" id="PF02902">
    <property type="entry name" value="Peptidase_C48"/>
    <property type="match status" value="1"/>
</dbReference>
<keyword evidence="6" id="KW-1185">Reference proteome</keyword>
<feature type="domain" description="Ubiquitin-like protease family profile" evidence="4">
    <location>
        <begin position="1"/>
        <end position="144"/>
    </location>
</feature>
<comment type="caution">
    <text evidence="5">The sequence shown here is derived from an EMBL/GenBank/DDBJ whole genome shotgun (WGS) entry which is preliminary data.</text>
</comment>
<keyword evidence="3" id="KW-0378">Hydrolase</keyword>
<evidence type="ECO:0000256" key="2">
    <source>
        <dbReference type="ARBA" id="ARBA00022670"/>
    </source>
</evidence>
<evidence type="ECO:0000256" key="3">
    <source>
        <dbReference type="ARBA" id="ARBA00022801"/>
    </source>
</evidence>
<dbReference type="AlphaFoldDB" id="A0A8T0RFJ4"/>
<evidence type="ECO:0000313" key="6">
    <source>
        <dbReference type="Proteomes" id="UP000823388"/>
    </source>
</evidence>
<evidence type="ECO:0000259" key="4">
    <source>
        <dbReference type="PROSITE" id="PS50600"/>
    </source>
</evidence>
<dbReference type="GO" id="GO:0008234">
    <property type="term" value="F:cysteine-type peptidase activity"/>
    <property type="evidence" value="ECO:0007669"/>
    <property type="project" value="InterPro"/>
</dbReference>
<dbReference type="Gene3D" id="3.40.395.10">
    <property type="entry name" value="Adenoviral Proteinase, Chain A"/>
    <property type="match status" value="1"/>
</dbReference>
<dbReference type="PANTHER" id="PTHR33018:SF34">
    <property type="entry name" value="OS02G0472350 PROTEIN"/>
    <property type="match status" value="1"/>
</dbReference>
<accession>A0A8T0RFJ4</accession>
<name>A0A8T0RFJ4_PANVG</name>
<dbReference type="GO" id="GO:0006508">
    <property type="term" value="P:proteolysis"/>
    <property type="evidence" value="ECO:0007669"/>
    <property type="project" value="UniProtKB-KW"/>
</dbReference>
<dbReference type="InterPro" id="IPR038765">
    <property type="entry name" value="Papain-like_cys_pep_sf"/>
</dbReference>
<dbReference type="OrthoDB" id="681398at2759"/>
<dbReference type="PROSITE" id="PS50600">
    <property type="entry name" value="ULP_PROTEASE"/>
    <property type="match status" value="1"/>
</dbReference>
<protein>
    <recommendedName>
        <fullName evidence="4">Ubiquitin-like protease family profile domain-containing protein</fullName>
    </recommendedName>
</protein>
<proteinExistence type="inferred from homology"/>
<gene>
    <name evidence="5" type="ORF">PVAP13_6KG248618</name>
</gene>
<comment type="similarity">
    <text evidence="1">Belongs to the peptidase C48 family.</text>
</comment>
<dbReference type="Proteomes" id="UP000823388">
    <property type="component" value="Chromosome 6K"/>
</dbReference>
<evidence type="ECO:0000256" key="1">
    <source>
        <dbReference type="ARBA" id="ARBA00005234"/>
    </source>
</evidence>
<reference evidence="5" key="1">
    <citation type="submission" date="2020-05" db="EMBL/GenBank/DDBJ databases">
        <title>WGS assembly of Panicum virgatum.</title>
        <authorList>
            <person name="Lovell J.T."/>
            <person name="Jenkins J."/>
            <person name="Shu S."/>
            <person name="Juenger T.E."/>
            <person name="Schmutz J."/>
        </authorList>
    </citation>
    <scope>NUCLEOTIDE SEQUENCE</scope>
    <source>
        <strain evidence="5">AP13</strain>
    </source>
</reference>
<dbReference type="InterPro" id="IPR003653">
    <property type="entry name" value="Peptidase_C48_C"/>
</dbReference>
<keyword evidence="2" id="KW-0645">Protease</keyword>
<dbReference type="PANTHER" id="PTHR33018">
    <property type="entry name" value="OS10G0338966 PROTEIN-RELATED"/>
    <property type="match status" value="1"/>
</dbReference>
<sequence>MMKVQECRKKGIYNIGFIDPHVVKEESVRKWPNRTKNIIFTAMDRQHACTFILLPYNFDFHWILISIEIDRSRVVVFDSLRRPKEDYQSLIDILQSAWARFIHNHIGVATPPSDLYIKTDFPCFRQKQETNLCSYYVCEHIQDFCSSTKRMTQQQFDIWCMKEDLIKPERIRAIQESLCGFLLDEVINRKGEFYSDQRISVGRLDRNNRGGDNNDDDY</sequence>